<sequence length="70" mass="7829">MSIARAFAFPSSLPLVALFFQWLRIEVGPMAVAWVKIGMGTHETEILITWENIAVTILGLQKSCRERALV</sequence>
<name>A0A8S0UZ56_OLEEU</name>
<organism evidence="2 3">
    <name type="scientific">Olea europaea subsp. europaea</name>
    <dbReference type="NCBI Taxonomy" id="158383"/>
    <lineage>
        <taxon>Eukaryota</taxon>
        <taxon>Viridiplantae</taxon>
        <taxon>Streptophyta</taxon>
        <taxon>Embryophyta</taxon>
        <taxon>Tracheophyta</taxon>
        <taxon>Spermatophyta</taxon>
        <taxon>Magnoliopsida</taxon>
        <taxon>eudicotyledons</taxon>
        <taxon>Gunneridae</taxon>
        <taxon>Pentapetalae</taxon>
        <taxon>asterids</taxon>
        <taxon>lamiids</taxon>
        <taxon>Lamiales</taxon>
        <taxon>Oleaceae</taxon>
        <taxon>Oleeae</taxon>
        <taxon>Olea</taxon>
    </lineage>
</organism>
<dbReference type="Gramene" id="OE9A014610T1">
    <property type="protein sequence ID" value="OE9A014610C1"/>
    <property type="gene ID" value="OE9A014610"/>
</dbReference>
<keyword evidence="1" id="KW-0732">Signal</keyword>
<accession>A0A8S0UZ56</accession>
<proteinExistence type="predicted"/>
<dbReference type="Proteomes" id="UP000594638">
    <property type="component" value="Unassembled WGS sequence"/>
</dbReference>
<reference evidence="2 3" key="1">
    <citation type="submission" date="2019-12" db="EMBL/GenBank/DDBJ databases">
        <authorList>
            <person name="Alioto T."/>
            <person name="Alioto T."/>
            <person name="Gomez Garrido J."/>
        </authorList>
    </citation>
    <scope>NUCLEOTIDE SEQUENCE [LARGE SCALE GENOMIC DNA]</scope>
</reference>
<gene>
    <name evidence="2" type="ORF">OLEA9_A014610</name>
</gene>
<feature type="signal peptide" evidence="1">
    <location>
        <begin position="1"/>
        <end position="19"/>
    </location>
</feature>
<evidence type="ECO:0008006" key="4">
    <source>
        <dbReference type="Google" id="ProtNLM"/>
    </source>
</evidence>
<feature type="chain" id="PRO_5035787704" description="Secreted protein" evidence="1">
    <location>
        <begin position="20"/>
        <end position="70"/>
    </location>
</feature>
<evidence type="ECO:0000256" key="1">
    <source>
        <dbReference type="SAM" id="SignalP"/>
    </source>
</evidence>
<evidence type="ECO:0000313" key="2">
    <source>
        <dbReference type="EMBL" id="CAA3023466.1"/>
    </source>
</evidence>
<dbReference type="AlphaFoldDB" id="A0A8S0UZ56"/>
<dbReference type="EMBL" id="CACTIH010009091">
    <property type="protein sequence ID" value="CAA3023466.1"/>
    <property type="molecule type" value="Genomic_DNA"/>
</dbReference>
<keyword evidence="3" id="KW-1185">Reference proteome</keyword>
<comment type="caution">
    <text evidence="2">The sequence shown here is derived from an EMBL/GenBank/DDBJ whole genome shotgun (WGS) entry which is preliminary data.</text>
</comment>
<evidence type="ECO:0000313" key="3">
    <source>
        <dbReference type="Proteomes" id="UP000594638"/>
    </source>
</evidence>
<protein>
    <recommendedName>
        <fullName evidence="4">Secreted protein</fullName>
    </recommendedName>
</protein>